<evidence type="ECO:0000313" key="3">
    <source>
        <dbReference type="Proteomes" id="UP000284250"/>
    </source>
</evidence>
<sequence length="213" mass="23817">MAATPEADPTEVVKATAPLLLLPQHLPAPTAAPAPEPPLRVVIIRHGEKPEQGDNLSVAGLNRALALPTVLARVFSTPPRHTFVPEIGIGGKRTTRMRMLQTVMPYAVQHNLTIDTNYEVESSRQFAKRLRRLRGNVLVVWEHHNIVEIARDLGLKDAQEWDSDDFDSIWTITFERLGRVKDQRPAKAKKPRLTISRQGLNPSGEFLDHRAGE</sequence>
<gene>
    <name evidence="2" type="ORF">D0T11_16170</name>
</gene>
<dbReference type="EMBL" id="QYCN01000028">
    <property type="protein sequence ID" value="RIY07615.1"/>
    <property type="molecule type" value="Genomic_DNA"/>
</dbReference>
<protein>
    <submittedName>
        <fullName evidence="2">Histidine phosphatase family protein</fullName>
    </submittedName>
</protein>
<organism evidence="2 3">
    <name type="scientific">Hymenobacter rubripertinctus</name>
    <dbReference type="NCBI Taxonomy" id="2029981"/>
    <lineage>
        <taxon>Bacteria</taxon>
        <taxon>Pseudomonadati</taxon>
        <taxon>Bacteroidota</taxon>
        <taxon>Cytophagia</taxon>
        <taxon>Cytophagales</taxon>
        <taxon>Hymenobacteraceae</taxon>
        <taxon>Hymenobacter</taxon>
    </lineage>
</organism>
<proteinExistence type="predicted"/>
<dbReference type="Proteomes" id="UP000284250">
    <property type="component" value="Unassembled WGS sequence"/>
</dbReference>
<evidence type="ECO:0000256" key="1">
    <source>
        <dbReference type="SAM" id="MobiDB-lite"/>
    </source>
</evidence>
<dbReference type="RefSeq" id="WP_119656845.1">
    <property type="nucleotide sequence ID" value="NZ_JBHUOI010000038.1"/>
</dbReference>
<feature type="region of interest" description="Disordered" evidence="1">
    <location>
        <begin position="183"/>
        <end position="213"/>
    </location>
</feature>
<evidence type="ECO:0000313" key="2">
    <source>
        <dbReference type="EMBL" id="RIY07615.1"/>
    </source>
</evidence>
<reference evidence="2 3" key="1">
    <citation type="submission" date="2019-01" db="EMBL/GenBank/DDBJ databases">
        <title>Hymenobacter humicola sp. nov., isolated from soils in Antarctica.</title>
        <authorList>
            <person name="Sedlacek I."/>
            <person name="Holochova P."/>
            <person name="Kralova S."/>
            <person name="Pantucek R."/>
            <person name="Stankova E."/>
            <person name="Vrbovska V."/>
            <person name="Kristofova L."/>
            <person name="Svec P."/>
            <person name="Busse H.-J."/>
        </authorList>
    </citation>
    <scope>NUCLEOTIDE SEQUENCE [LARGE SCALE GENOMIC DNA]</scope>
    <source>
        <strain evidence="2 3">CCM 8852</strain>
    </source>
</reference>
<dbReference type="AlphaFoldDB" id="A0A418QQT6"/>
<keyword evidence="3" id="KW-1185">Reference proteome</keyword>
<accession>A0A418QQT6</accession>
<name>A0A418QQT6_9BACT</name>
<dbReference type="OrthoDB" id="8448116at2"/>
<comment type="caution">
    <text evidence="2">The sequence shown here is derived from an EMBL/GenBank/DDBJ whole genome shotgun (WGS) entry which is preliminary data.</text>
</comment>